<name>A0AAV1RSM1_9ROSI</name>
<feature type="region of interest" description="Disordered" evidence="3">
    <location>
        <begin position="1"/>
        <end position="141"/>
    </location>
</feature>
<sequence>MASYQNISDDVRKTADEYGNPVGQRDEYGNPTGQRTGTTDGGYGSAGVGYGTATTGAGQYGGAPVSAGTGIGTGGEYNKEQQGKLHRSGSAGSSSSEDDGQGGRRKKGIKEKLTGTGYENDPSNVTSTAPGGYSSAEQTHEKKGIIDKIKEKLPGSHGDEQKCKDTCHVYVQETVLNPGVQCLQSSLRDELRVPEFQE</sequence>
<dbReference type="GO" id="GO:0009414">
    <property type="term" value="P:response to water deprivation"/>
    <property type="evidence" value="ECO:0007669"/>
    <property type="project" value="UniProtKB-ARBA"/>
</dbReference>
<reference evidence="4 5" key="1">
    <citation type="submission" date="2024-01" db="EMBL/GenBank/DDBJ databases">
        <authorList>
            <person name="Waweru B."/>
        </authorList>
    </citation>
    <scope>NUCLEOTIDE SEQUENCE [LARGE SCALE GENOMIC DNA]</scope>
</reference>
<gene>
    <name evidence="4" type="ORF">DCAF_LOCUS14752</name>
</gene>
<dbReference type="EMBL" id="CAWUPB010001158">
    <property type="protein sequence ID" value="CAK7339694.1"/>
    <property type="molecule type" value="Genomic_DNA"/>
</dbReference>
<evidence type="ECO:0000256" key="2">
    <source>
        <dbReference type="RuleBase" id="RU003995"/>
    </source>
</evidence>
<dbReference type="PROSITE" id="PS00823">
    <property type="entry name" value="DEHYDRIN_2"/>
    <property type="match status" value="1"/>
</dbReference>
<dbReference type="Proteomes" id="UP001314170">
    <property type="component" value="Unassembled WGS sequence"/>
</dbReference>
<organism evidence="4 5">
    <name type="scientific">Dovyalis caffra</name>
    <dbReference type="NCBI Taxonomy" id="77055"/>
    <lineage>
        <taxon>Eukaryota</taxon>
        <taxon>Viridiplantae</taxon>
        <taxon>Streptophyta</taxon>
        <taxon>Embryophyta</taxon>
        <taxon>Tracheophyta</taxon>
        <taxon>Spermatophyta</taxon>
        <taxon>Magnoliopsida</taxon>
        <taxon>eudicotyledons</taxon>
        <taxon>Gunneridae</taxon>
        <taxon>Pentapetalae</taxon>
        <taxon>rosids</taxon>
        <taxon>fabids</taxon>
        <taxon>Malpighiales</taxon>
        <taxon>Salicaceae</taxon>
        <taxon>Flacourtieae</taxon>
        <taxon>Dovyalis</taxon>
    </lineage>
</organism>
<evidence type="ECO:0000313" key="4">
    <source>
        <dbReference type="EMBL" id="CAK7339694.1"/>
    </source>
</evidence>
<dbReference type="InterPro" id="IPR000167">
    <property type="entry name" value="Dehydrin"/>
</dbReference>
<comment type="caution">
    <text evidence="4">The sequence shown here is derived from an EMBL/GenBank/DDBJ whole genome shotgun (WGS) entry which is preliminary data.</text>
</comment>
<dbReference type="InterPro" id="IPR030513">
    <property type="entry name" value="Dehydrin_CS"/>
</dbReference>
<feature type="compositionally biased region" description="Gly residues" evidence="3">
    <location>
        <begin position="39"/>
        <end position="50"/>
    </location>
</feature>
<accession>A0AAV1RSM1</accession>
<dbReference type="GO" id="GO:0009631">
    <property type="term" value="P:cold acclimation"/>
    <property type="evidence" value="ECO:0007669"/>
    <property type="project" value="TreeGrafter"/>
</dbReference>
<evidence type="ECO:0008006" key="6">
    <source>
        <dbReference type="Google" id="ProtNLM"/>
    </source>
</evidence>
<evidence type="ECO:0000256" key="3">
    <source>
        <dbReference type="SAM" id="MobiDB-lite"/>
    </source>
</evidence>
<keyword evidence="5" id="KW-1185">Reference proteome</keyword>
<dbReference type="AlphaFoldDB" id="A0AAV1RSM1"/>
<evidence type="ECO:0000313" key="5">
    <source>
        <dbReference type="Proteomes" id="UP001314170"/>
    </source>
</evidence>
<comment type="similarity">
    <text evidence="1 2">Belongs to the plant dehydrin family.</text>
</comment>
<proteinExistence type="inferred from homology"/>
<dbReference type="PANTHER" id="PTHR33346:SF42">
    <property type="entry name" value="DEHYDRIN XERO 1"/>
    <property type="match status" value="1"/>
</dbReference>
<dbReference type="GO" id="GO:0009737">
    <property type="term" value="P:response to abscisic acid"/>
    <property type="evidence" value="ECO:0007669"/>
    <property type="project" value="TreeGrafter"/>
</dbReference>
<protein>
    <recommendedName>
        <fullName evidence="6">Dehydrin</fullName>
    </recommendedName>
</protein>
<evidence type="ECO:0000256" key="1">
    <source>
        <dbReference type="ARBA" id="ARBA00008403"/>
    </source>
</evidence>
<dbReference type="Pfam" id="PF00257">
    <property type="entry name" value="Dehydrin"/>
    <property type="match status" value="1"/>
</dbReference>
<dbReference type="PANTHER" id="PTHR33346">
    <property type="entry name" value="DEHYDRIN XERO 2-RELATED"/>
    <property type="match status" value="1"/>
</dbReference>
<dbReference type="GO" id="GO:0005829">
    <property type="term" value="C:cytosol"/>
    <property type="evidence" value="ECO:0007669"/>
    <property type="project" value="TreeGrafter"/>
</dbReference>